<gene>
    <name evidence="2" type="ORF">AVEN_134081_1</name>
    <name evidence="1" type="ORF">AVEN_22204_1</name>
</gene>
<evidence type="ECO:0000313" key="1">
    <source>
        <dbReference type="EMBL" id="GBN73278.1"/>
    </source>
</evidence>
<reference evidence="2 3" key="1">
    <citation type="journal article" date="2019" name="Sci. Rep.">
        <title>Orb-weaving spider Araneus ventricosus genome elucidates the spidroin gene catalogue.</title>
        <authorList>
            <person name="Kono N."/>
            <person name="Nakamura H."/>
            <person name="Ohtoshi R."/>
            <person name="Moran D.A.P."/>
            <person name="Shinohara A."/>
            <person name="Yoshida Y."/>
            <person name="Fujiwara M."/>
            <person name="Mori M."/>
            <person name="Tomita M."/>
            <person name="Arakawa K."/>
        </authorList>
    </citation>
    <scope>NUCLEOTIDE SEQUENCE [LARGE SCALE GENOMIC DNA]</scope>
</reference>
<dbReference type="AlphaFoldDB" id="A0A4Y2RD23"/>
<name>A0A4Y2RD23_ARAVE</name>
<evidence type="ECO:0000313" key="3">
    <source>
        <dbReference type="Proteomes" id="UP000499080"/>
    </source>
</evidence>
<protein>
    <submittedName>
        <fullName evidence="2">Uncharacterized protein</fullName>
    </submittedName>
</protein>
<keyword evidence="3" id="KW-1185">Reference proteome</keyword>
<dbReference type="EMBL" id="BGPR01016519">
    <property type="protein sequence ID" value="GBN73310.1"/>
    <property type="molecule type" value="Genomic_DNA"/>
</dbReference>
<dbReference type="Proteomes" id="UP000499080">
    <property type="component" value="Unassembled WGS sequence"/>
</dbReference>
<accession>A0A4Y2RD23</accession>
<proteinExistence type="predicted"/>
<organism evidence="2 3">
    <name type="scientific">Araneus ventricosus</name>
    <name type="common">Orbweaver spider</name>
    <name type="synonym">Epeira ventricosa</name>
    <dbReference type="NCBI Taxonomy" id="182803"/>
    <lineage>
        <taxon>Eukaryota</taxon>
        <taxon>Metazoa</taxon>
        <taxon>Ecdysozoa</taxon>
        <taxon>Arthropoda</taxon>
        <taxon>Chelicerata</taxon>
        <taxon>Arachnida</taxon>
        <taxon>Araneae</taxon>
        <taxon>Araneomorphae</taxon>
        <taxon>Entelegynae</taxon>
        <taxon>Araneoidea</taxon>
        <taxon>Araneidae</taxon>
        <taxon>Araneus</taxon>
    </lineage>
</organism>
<sequence>MASGMGTWGGVLSVAVPVGALRKQSKEVLLPFTGRFLIGSLPIAMVLMTRLSENFCRSSPMLFPMLSCEHDNWSTFDANFTSMGYVVRIVKISVEFVDGLSSSKGVEIFIFP</sequence>
<dbReference type="EMBL" id="BGPR01016511">
    <property type="protein sequence ID" value="GBN73278.1"/>
    <property type="molecule type" value="Genomic_DNA"/>
</dbReference>
<comment type="caution">
    <text evidence="2">The sequence shown here is derived from an EMBL/GenBank/DDBJ whole genome shotgun (WGS) entry which is preliminary data.</text>
</comment>
<evidence type="ECO:0000313" key="2">
    <source>
        <dbReference type="EMBL" id="GBN73310.1"/>
    </source>
</evidence>